<keyword evidence="5" id="KW-1185">Reference proteome</keyword>
<proteinExistence type="predicted"/>
<organism evidence="4 5">
    <name type="scientific">Sphingopyxis bauzanensis</name>
    <dbReference type="NCBI Taxonomy" id="651663"/>
    <lineage>
        <taxon>Bacteria</taxon>
        <taxon>Pseudomonadati</taxon>
        <taxon>Pseudomonadota</taxon>
        <taxon>Alphaproteobacteria</taxon>
        <taxon>Sphingomonadales</taxon>
        <taxon>Sphingomonadaceae</taxon>
        <taxon>Sphingopyxis</taxon>
    </lineage>
</organism>
<feature type="transmembrane region" description="Helical" evidence="2">
    <location>
        <begin position="12"/>
        <end position="33"/>
    </location>
</feature>
<dbReference type="Proteomes" id="UP000197361">
    <property type="component" value="Unassembled WGS sequence"/>
</dbReference>
<evidence type="ECO:0000256" key="2">
    <source>
        <dbReference type="SAM" id="Phobius"/>
    </source>
</evidence>
<evidence type="ECO:0000259" key="3">
    <source>
        <dbReference type="SMART" id="SM00894"/>
    </source>
</evidence>
<accession>A0A246K1M7</accession>
<evidence type="ECO:0000313" key="4">
    <source>
        <dbReference type="EMBL" id="OWQ99414.1"/>
    </source>
</evidence>
<evidence type="ECO:0000313" key="5">
    <source>
        <dbReference type="Proteomes" id="UP000197361"/>
    </source>
</evidence>
<dbReference type="SMART" id="SM00894">
    <property type="entry name" value="Excalibur"/>
    <property type="match status" value="1"/>
</dbReference>
<dbReference type="Pfam" id="PF05901">
    <property type="entry name" value="Excalibur"/>
    <property type="match status" value="1"/>
</dbReference>
<gene>
    <name evidence="4" type="ORF">CDQ92_04590</name>
</gene>
<feature type="compositionally biased region" description="Basic and acidic residues" evidence="1">
    <location>
        <begin position="81"/>
        <end position="91"/>
    </location>
</feature>
<sequence>MGGPATIEASASGSVLVGLGLISAAAVGGWAFASPEQRAAAVSTAKQVAVATGAVGERAPREGDHWSGCNDARAAGTAPIHRGEPSNREGMDGDGEGDGIACERYRWPPAGAIIIKSNPHMHCSGRYSAL</sequence>
<protein>
    <recommendedName>
        <fullName evidence="3">Excalibur calcium-binding domain-containing protein</fullName>
    </recommendedName>
</protein>
<evidence type="ECO:0000256" key="1">
    <source>
        <dbReference type="SAM" id="MobiDB-lite"/>
    </source>
</evidence>
<name>A0A246K1M7_9SPHN</name>
<dbReference type="AlphaFoldDB" id="A0A246K1M7"/>
<dbReference type="OrthoDB" id="5366081at2"/>
<dbReference type="InterPro" id="IPR008613">
    <property type="entry name" value="Excalibur_Ca-bd_domain"/>
</dbReference>
<keyword evidence="2" id="KW-0812">Transmembrane</keyword>
<keyword evidence="2" id="KW-1133">Transmembrane helix</keyword>
<feature type="region of interest" description="Disordered" evidence="1">
    <location>
        <begin position="54"/>
        <end position="97"/>
    </location>
</feature>
<comment type="caution">
    <text evidence="4">The sequence shown here is derived from an EMBL/GenBank/DDBJ whole genome shotgun (WGS) entry which is preliminary data.</text>
</comment>
<dbReference type="EMBL" id="NISK01000001">
    <property type="protein sequence ID" value="OWQ99414.1"/>
    <property type="molecule type" value="Genomic_DNA"/>
</dbReference>
<feature type="domain" description="Excalibur calcium-binding" evidence="3">
    <location>
        <begin position="65"/>
        <end position="103"/>
    </location>
</feature>
<reference evidence="4 5" key="1">
    <citation type="journal article" date="2010" name="Int. J. Syst. Evol. Microbiol.">
        <title>Sphingopyxis bauzanensis sp. nov., a psychrophilic bacterium isolated from soil.</title>
        <authorList>
            <person name="Zhang D.C."/>
            <person name="Liu H.C."/>
            <person name="Xin Y.H."/>
            <person name="Zhou Y.G."/>
            <person name="Schinner F."/>
            <person name="Margesin R."/>
        </authorList>
    </citation>
    <scope>NUCLEOTIDE SEQUENCE [LARGE SCALE GENOMIC DNA]</scope>
    <source>
        <strain evidence="4 5">DSM 22271</strain>
    </source>
</reference>
<keyword evidence="2" id="KW-0472">Membrane</keyword>